<comment type="caution">
    <text evidence="1">The sequence shown here is derived from an EMBL/GenBank/DDBJ whole genome shotgun (WGS) entry which is preliminary data.</text>
</comment>
<dbReference type="InterPro" id="IPR036188">
    <property type="entry name" value="FAD/NAD-bd_sf"/>
</dbReference>
<protein>
    <submittedName>
        <fullName evidence="1">Tryptophan halogenase family protein</fullName>
    </submittedName>
</protein>
<gene>
    <name evidence="1" type="ORF">RM573_12280</name>
</gene>
<dbReference type="Gene3D" id="3.50.50.60">
    <property type="entry name" value="FAD/NAD(P)-binding domain"/>
    <property type="match status" value="1"/>
</dbReference>
<dbReference type="Pfam" id="PF04820">
    <property type="entry name" value="Trp_halogenase"/>
    <property type="match status" value="1"/>
</dbReference>
<dbReference type="InterPro" id="IPR033856">
    <property type="entry name" value="Trp_halogen"/>
</dbReference>
<evidence type="ECO:0000313" key="1">
    <source>
        <dbReference type="EMBL" id="MDT0604376.1"/>
    </source>
</evidence>
<dbReference type="PANTHER" id="PTHR43747:SF4">
    <property type="entry name" value="FLAVIN-DEPENDENT TRYPTOPHAN HALOGENASE"/>
    <property type="match status" value="1"/>
</dbReference>
<dbReference type="PANTHER" id="PTHR43747">
    <property type="entry name" value="FAD-BINDING PROTEIN"/>
    <property type="match status" value="1"/>
</dbReference>
<dbReference type="EMBL" id="JAVRIF010000006">
    <property type="protein sequence ID" value="MDT0604376.1"/>
    <property type="molecule type" value="Genomic_DNA"/>
</dbReference>
<dbReference type="InterPro" id="IPR006905">
    <property type="entry name" value="Flavin_halogenase"/>
</dbReference>
<accession>A0ABU3A2G5</accession>
<proteinExistence type="predicted"/>
<dbReference type="PIRSF" id="PIRSF011396">
    <property type="entry name" value="Trp_halogenase"/>
    <property type="match status" value="1"/>
</dbReference>
<dbReference type="Proteomes" id="UP001266357">
    <property type="component" value="Unassembled WGS sequence"/>
</dbReference>
<evidence type="ECO:0000313" key="2">
    <source>
        <dbReference type="Proteomes" id="UP001266357"/>
    </source>
</evidence>
<reference evidence="1 2" key="1">
    <citation type="submission" date="2023-09" db="EMBL/GenBank/DDBJ databases">
        <authorList>
            <person name="Rey-Velasco X."/>
        </authorList>
    </citation>
    <scope>NUCLEOTIDE SEQUENCE [LARGE SCALE GENOMIC DNA]</scope>
    <source>
        <strain evidence="1 2">W431</strain>
    </source>
</reference>
<organism evidence="1 2">
    <name type="scientific">Thalassotalea castellviae</name>
    <dbReference type="NCBI Taxonomy" id="3075612"/>
    <lineage>
        <taxon>Bacteria</taxon>
        <taxon>Pseudomonadati</taxon>
        <taxon>Pseudomonadota</taxon>
        <taxon>Gammaproteobacteria</taxon>
        <taxon>Alteromonadales</taxon>
        <taxon>Colwelliaceae</taxon>
        <taxon>Thalassotalea</taxon>
    </lineage>
</organism>
<keyword evidence="2" id="KW-1185">Reference proteome</keyword>
<sequence length="504" mass="56904">MSAKNNHIKKIVIVGGGTAGWMTAATLAKVLGQNYGEIQLIESDAIGTVSVGEATIPQITLFNRILGIDENDFIKKTKGTFKLGIEFIDWTKKGGGYMHPFGNHGKGMDAIQFHHYWLKMNQLGAVPDLEAYSLAAVAARQGRFMRPQNMGNSPLSEINYAFHFDATLYADYLRDYSTARGVKRTEGKVVDVLLRNSDGFIDSIKLESGERIEGDLFVDCTGFKGLLIEGALKTGFIDWSDELPCDSAVAMPCMAKEPENLKPFTQSTAQKVGWTWRIPLQHRIGNGYVYSSKYLSDDEAVSILTKQMENEPLSKPNFLRWKTGMRKQGWNKNCIAIGLSAGFVEPLESTGLHLIQSAIAKLMGLFPHQGFDQIDIDTYNQQSKSELEYIKDFIVLHYKVTDRDDSEFWRFCRDMKVSDRLQAKIALYQSNGRIYRENVELFNETSWLAVMHGQGLQPKGYHPLVDVLDEDEIQRRLDHIKSVIDKSAETMPLHKDYITKNCQE</sequence>
<dbReference type="RefSeq" id="WP_311582335.1">
    <property type="nucleotide sequence ID" value="NZ_JAVRIF010000006.1"/>
</dbReference>
<dbReference type="InterPro" id="IPR050816">
    <property type="entry name" value="Flavin-dep_Halogenase_NPB"/>
</dbReference>
<name>A0ABU3A2G5_9GAMM</name>
<dbReference type="SUPFAM" id="SSF51905">
    <property type="entry name" value="FAD/NAD(P)-binding domain"/>
    <property type="match status" value="1"/>
</dbReference>